<feature type="domain" description="Phostensin/Taperin PP1-binding" evidence="2">
    <location>
        <begin position="81"/>
        <end position="199"/>
    </location>
</feature>
<dbReference type="InParanoid" id="A0A4W3GBB4"/>
<reference evidence="4" key="2">
    <citation type="journal article" date="2007" name="PLoS Biol.">
        <title>Survey sequencing and comparative analysis of the elephant shark (Callorhinchus milii) genome.</title>
        <authorList>
            <person name="Venkatesh B."/>
            <person name="Kirkness E.F."/>
            <person name="Loh Y.H."/>
            <person name="Halpern A.L."/>
            <person name="Lee A.P."/>
            <person name="Johnson J."/>
            <person name="Dandona N."/>
            <person name="Viswanathan L.D."/>
            <person name="Tay A."/>
            <person name="Venter J.C."/>
            <person name="Strausberg R.L."/>
            <person name="Brenner S."/>
        </authorList>
    </citation>
    <scope>NUCLEOTIDE SEQUENCE [LARGE SCALE GENOMIC DNA]</scope>
</reference>
<name>A0A4W3GBB4_CALMI</name>
<sequence>GVGPGIGVGVTVEPGVGVGAGAFPDEAGGGSLTDGGLFTRQTKPPVDLTARGGGEATIPASGVLTPTLAQGWVLSPVTDCAQAEPRGSLRTVRKKTANTITIVPRRCTAPNPGLAPAGSDIAVSAVGLEVAGSSQTPASGTTRFPTAEQIQVIGGYLTLHKSCLATPQPHAHNHRTKLRISFADTELETCFRYPSEVSFLTEPGTEETATPNPPPTQHQHSESSSTLTNTNTSTSESSSSLTNTNTVSPAHPSPTPTQ</sequence>
<reference evidence="3" key="5">
    <citation type="submission" date="2025-09" db="UniProtKB">
        <authorList>
            <consortium name="Ensembl"/>
        </authorList>
    </citation>
    <scope>IDENTIFICATION</scope>
</reference>
<proteinExistence type="predicted"/>
<dbReference type="GO" id="GO:0019902">
    <property type="term" value="F:phosphatase binding"/>
    <property type="evidence" value="ECO:0007669"/>
    <property type="project" value="InterPro"/>
</dbReference>
<accession>A0A4W3GBB4</accession>
<dbReference type="AlphaFoldDB" id="A0A4W3GBB4"/>
<dbReference type="InterPro" id="IPR025907">
    <property type="entry name" value="Phostensin/Taperin_PP1-bd_dom"/>
</dbReference>
<protein>
    <recommendedName>
        <fullName evidence="2">Phostensin/Taperin PP1-binding domain-containing protein</fullName>
    </recommendedName>
</protein>
<dbReference type="PANTHER" id="PTHR21685">
    <property type="entry name" value="TON-B BOX DOMAIN"/>
    <property type="match status" value="1"/>
</dbReference>
<dbReference type="GeneTree" id="ENSGT00970000198346"/>
<evidence type="ECO:0000256" key="1">
    <source>
        <dbReference type="SAM" id="MobiDB-lite"/>
    </source>
</evidence>
<dbReference type="STRING" id="7868.ENSCMIP00000000468"/>
<reference evidence="4" key="3">
    <citation type="journal article" date="2014" name="Nature">
        <title>Elephant shark genome provides unique insights into gnathostome evolution.</title>
        <authorList>
            <consortium name="International Elephant Shark Genome Sequencing Consortium"/>
            <person name="Venkatesh B."/>
            <person name="Lee A.P."/>
            <person name="Ravi V."/>
            <person name="Maurya A.K."/>
            <person name="Lian M.M."/>
            <person name="Swann J.B."/>
            <person name="Ohta Y."/>
            <person name="Flajnik M.F."/>
            <person name="Sutoh Y."/>
            <person name="Kasahara M."/>
            <person name="Hoon S."/>
            <person name="Gangu V."/>
            <person name="Roy S.W."/>
            <person name="Irimia M."/>
            <person name="Korzh V."/>
            <person name="Kondrychyn I."/>
            <person name="Lim Z.W."/>
            <person name="Tay B.H."/>
            <person name="Tohari S."/>
            <person name="Kong K.W."/>
            <person name="Ho S."/>
            <person name="Lorente-Galdos B."/>
            <person name="Quilez J."/>
            <person name="Marques-Bonet T."/>
            <person name="Raney B.J."/>
            <person name="Ingham P.W."/>
            <person name="Tay A."/>
            <person name="Hillier L.W."/>
            <person name="Minx P."/>
            <person name="Boehm T."/>
            <person name="Wilson R.K."/>
            <person name="Brenner S."/>
            <person name="Warren W.C."/>
        </authorList>
    </citation>
    <scope>NUCLEOTIDE SEQUENCE [LARGE SCALE GENOMIC DNA]</scope>
</reference>
<organism evidence="3 4">
    <name type="scientific">Callorhinchus milii</name>
    <name type="common">Ghost shark</name>
    <dbReference type="NCBI Taxonomy" id="7868"/>
    <lineage>
        <taxon>Eukaryota</taxon>
        <taxon>Metazoa</taxon>
        <taxon>Chordata</taxon>
        <taxon>Craniata</taxon>
        <taxon>Vertebrata</taxon>
        <taxon>Chondrichthyes</taxon>
        <taxon>Holocephali</taxon>
        <taxon>Chimaeriformes</taxon>
        <taxon>Callorhinchidae</taxon>
        <taxon>Callorhinchus</taxon>
    </lineage>
</organism>
<reference evidence="3" key="4">
    <citation type="submission" date="2025-08" db="UniProtKB">
        <authorList>
            <consortium name="Ensembl"/>
        </authorList>
    </citation>
    <scope>IDENTIFICATION</scope>
</reference>
<dbReference type="PANTHER" id="PTHR21685:SF2">
    <property type="match status" value="1"/>
</dbReference>
<keyword evidence="4" id="KW-1185">Reference proteome</keyword>
<feature type="region of interest" description="Disordered" evidence="1">
    <location>
        <begin position="202"/>
        <end position="258"/>
    </location>
</feature>
<evidence type="ECO:0000259" key="2">
    <source>
        <dbReference type="Pfam" id="PF13914"/>
    </source>
</evidence>
<evidence type="ECO:0000313" key="4">
    <source>
        <dbReference type="Proteomes" id="UP000314986"/>
    </source>
</evidence>
<evidence type="ECO:0000313" key="3">
    <source>
        <dbReference type="Ensembl" id="ENSCMIP00000000468.1"/>
    </source>
</evidence>
<dbReference type="Proteomes" id="UP000314986">
    <property type="component" value="Unassembled WGS sequence"/>
</dbReference>
<reference evidence="4" key="1">
    <citation type="journal article" date="2006" name="Science">
        <title>Ancient noncoding elements conserved in the human genome.</title>
        <authorList>
            <person name="Venkatesh B."/>
            <person name="Kirkness E.F."/>
            <person name="Loh Y.H."/>
            <person name="Halpern A.L."/>
            <person name="Lee A.P."/>
            <person name="Johnson J."/>
            <person name="Dandona N."/>
            <person name="Viswanathan L.D."/>
            <person name="Tay A."/>
            <person name="Venter J.C."/>
            <person name="Strausberg R.L."/>
            <person name="Brenner S."/>
        </authorList>
    </citation>
    <scope>NUCLEOTIDE SEQUENCE [LARGE SCALE GENOMIC DNA]</scope>
</reference>
<dbReference type="Pfam" id="PF13914">
    <property type="entry name" value="Phostensin"/>
    <property type="match status" value="1"/>
</dbReference>
<dbReference type="Ensembl" id="ENSCMIT00000000506.1">
    <property type="protein sequence ID" value="ENSCMIP00000000468.1"/>
    <property type="gene ID" value="ENSCMIG00000000338.1"/>
</dbReference>
<feature type="compositionally biased region" description="Low complexity" evidence="1">
    <location>
        <begin position="222"/>
        <end position="246"/>
    </location>
</feature>
<dbReference type="InterPro" id="IPR026671">
    <property type="entry name" value="PPP1R18/Tprn"/>
</dbReference>